<organism evidence="1 2">
    <name type="scientific">Longispora fulva</name>
    <dbReference type="NCBI Taxonomy" id="619741"/>
    <lineage>
        <taxon>Bacteria</taxon>
        <taxon>Bacillati</taxon>
        <taxon>Actinomycetota</taxon>
        <taxon>Actinomycetes</taxon>
        <taxon>Micromonosporales</taxon>
        <taxon>Micromonosporaceae</taxon>
        <taxon>Longispora</taxon>
    </lineage>
</organism>
<dbReference type="EMBL" id="JADOUF010000001">
    <property type="protein sequence ID" value="MBG6133969.1"/>
    <property type="molecule type" value="Genomic_DNA"/>
</dbReference>
<reference evidence="1" key="1">
    <citation type="submission" date="2020-11" db="EMBL/GenBank/DDBJ databases">
        <title>Sequencing the genomes of 1000 actinobacteria strains.</title>
        <authorList>
            <person name="Klenk H.-P."/>
        </authorList>
    </citation>
    <scope>NUCLEOTIDE SEQUENCE</scope>
    <source>
        <strain evidence="1">DSM 45356</strain>
    </source>
</reference>
<sequence length="84" mass="9349">MLHQLKVERIVLQLKPFPHDVSDVTPRDLLACLSRIGQASSAAAPAAGRIRDALRAGRLEPRTHALSHTWWRGDYDGTGERIKP</sequence>
<accession>A0A8J7KFN7</accession>
<proteinExistence type="predicted"/>
<comment type="caution">
    <text evidence="1">The sequence shown here is derived from an EMBL/GenBank/DDBJ whole genome shotgun (WGS) entry which is preliminary data.</text>
</comment>
<dbReference type="AlphaFoldDB" id="A0A8J7KFN7"/>
<gene>
    <name evidence="1" type="ORF">IW245_000163</name>
</gene>
<protein>
    <submittedName>
        <fullName evidence="1">Uncharacterized protein</fullName>
    </submittedName>
</protein>
<keyword evidence="2" id="KW-1185">Reference proteome</keyword>
<evidence type="ECO:0000313" key="1">
    <source>
        <dbReference type="EMBL" id="MBG6133969.1"/>
    </source>
</evidence>
<name>A0A8J7KFN7_9ACTN</name>
<dbReference type="Proteomes" id="UP000622552">
    <property type="component" value="Unassembled WGS sequence"/>
</dbReference>
<evidence type="ECO:0000313" key="2">
    <source>
        <dbReference type="Proteomes" id="UP000622552"/>
    </source>
</evidence>